<reference evidence="2" key="1">
    <citation type="submission" date="2015-07" db="EMBL/GenBank/DDBJ databases">
        <title>MeaNS - Measles Nucleotide Surveillance Program.</title>
        <authorList>
            <person name="Tran T."/>
            <person name="Druce J."/>
        </authorList>
    </citation>
    <scope>NUCLEOTIDE SEQUENCE</scope>
    <source>
        <strain evidence="2">UCB-OBI-ISO-001</strain>
        <tissue evidence="2">Gonad</tissue>
    </source>
</reference>
<sequence length="99" mass="11826">MVKSSWQTTSYFLIHYLTRYKHNSVHFIFSYTRIFTTLTATQLMFKCRKKTSSLYAISFHHFMISSIINMPQFTIYLPRAVTTMQLMIRYSPATIHFPL</sequence>
<keyword evidence="1" id="KW-0812">Transmembrane</keyword>
<name>A0A0L8IA06_OCTBM</name>
<evidence type="ECO:0000256" key="1">
    <source>
        <dbReference type="SAM" id="Phobius"/>
    </source>
</evidence>
<evidence type="ECO:0000313" key="2">
    <source>
        <dbReference type="EMBL" id="KOF98338.1"/>
    </source>
</evidence>
<organism evidence="2">
    <name type="scientific">Octopus bimaculoides</name>
    <name type="common">California two-spotted octopus</name>
    <dbReference type="NCBI Taxonomy" id="37653"/>
    <lineage>
        <taxon>Eukaryota</taxon>
        <taxon>Metazoa</taxon>
        <taxon>Spiralia</taxon>
        <taxon>Lophotrochozoa</taxon>
        <taxon>Mollusca</taxon>
        <taxon>Cephalopoda</taxon>
        <taxon>Coleoidea</taxon>
        <taxon>Octopodiformes</taxon>
        <taxon>Octopoda</taxon>
        <taxon>Incirrata</taxon>
        <taxon>Octopodidae</taxon>
        <taxon>Octopus</taxon>
    </lineage>
</organism>
<feature type="transmembrane region" description="Helical" evidence="1">
    <location>
        <begin position="54"/>
        <end position="77"/>
    </location>
</feature>
<dbReference type="AlphaFoldDB" id="A0A0L8IA06"/>
<proteinExistence type="predicted"/>
<protein>
    <submittedName>
        <fullName evidence="2">Uncharacterized protein</fullName>
    </submittedName>
</protein>
<keyword evidence="1" id="KW-1133">Transmembrane helix</keyword>
<gene>
    <name evidence="2" type="ORF">OCBIM_22025885mg</name>
</gene>
<accession>A0A0L8IA06</accession>
<keyword evidence="1" id="KW-0472">Membrane</keyword>
<dbReference type="EMBL" id="KQ416175">
    <property type="protein sequence ID" value="KOF98338.1"/>
    <property type="molecule type" value="Genomic_DNA"/>
</dbReference>